<proteinExistence type="predicted"/>
<protein>
    <submittedName>
        <fullName evidence="3">M20 family metallopeptidase</fullName>
    </submittedName>
</protein>
<name>A0ABY4S7N5_AQUTE</name>
<dbReference type="InterPro" id="IPR011650">
    <property type="entry name" value="Peptidase_M20_dimer"/>
</dbReference>
<dbReference type="PANTHER" id="PTHR11014:SF63">
    <property type="entry name" value="METALLOPEPTIDASE, PUTATIVE (AFU_ORTHOLOGUE AFUA_6G09600)-RELATED"/>
    <property type="match status" value="1"/>
</dbReference>
<gene>
    <name evidence="3" type="ORF">MW290_00295</name>
</gene>
<reference evidence="3" key="1">
    <citation type="submission" date="2022-05" db="EMBL/GenBank/DDBJ databases">
        <title>An RpoN-dependent PEP-CTERM gene is involved in floc formation of an Aquincola tertiaricarbonis strain.</title>
        <authorList>
            <person name="Qiu D."/>
            <person name="Xia M."/>
        </authorList>
    </citation>
    <scope>NUCLEOTIDE SEQUENCE</scope>
    <source>
        <strain evidence="3">RN12</strain>
    </source>
</reference>
<feature type="domain" description="Peptidase M20 dimerisation" evidence="2">
    <location>
        <begin position="196"/>
        <end position="290"/>
    </location>
</feature>
<dbReference type="InterPro" id="IPR017439">
    <property type="entry name" value="Amidohydrolase"/>
</dbReference>
<keyword evidence="4" id="KW-1185">Reference proteome</keyword>
<dbReference type="RefSeq" id="WP_250195366.1">
    <property type="nucleotide sequence ID" value="NZ_CP097635.1"/>
</dbReference>
<organism evidence="3 4">
    <name type="scientific">Aquincola tertiaricarbonis</name>
    <dbReference type="NCBI Taxonomy" id="391953"/>
    <lineage>
        <taxon>Bacteria</taxon>
        <taxon>Pseudomonadati</taxon>
        <taxon>Pseudomonadota</taxon>
        <taxon>Betaproteobacteria</taxon>
        <taxon>Burkholderiales</taxon>
        <taxon>Sphaerotilaceae</taxon>
        <taxon>Aquincola</taxon>
    </lineage>
</organism>
<evidence type="ECO:0000313" key="3">
    <source>
        <dbReference type="EMBL" id="URI07101.1"/>
    </source>
</evidence>
<evidence type="ECO:0000313" key="4">
    <source>
        <dbReference type="Proteomes" id="UP001056201"/>
    </source>
</evidence>
<evidence type="ECO:0000259" key="2">
    <source>
        <dbReference type="Pfam" id="PF07687"/>
    </source>
</evidence>
<dbReference type="InterPro" id="IPR036264">
    <property type="entry name" value="Bact_exopeptidase_dim_dom"/>
</dbReference>
<dbReference type="Gene3D" id="3.40.630.10">
    <property type="entry name" value="Zn peptidases"/>
    <property type="match status" value="1"/>
</dbReference>
<dbReference type="Pfam" id="PF07687">
    <property type="entry name" value="M20_dimer"/>
    <property type="match status" value="1"/>
</dbReference>
<dbReference type="EMBL" id="CP097635">
    <property type="protein sequence ID" value="URI07101.1"/>
    <property type="molecule type" value="Genomic_DNA"/>
</dbReference>
<dbReference type="NCBIfam" id="TIGR01891">
    <property type="entry name" value="amidohydrolases"/>
    <property type="match status" value="1"/>
</dbReference>
<dbReference type="Proteomes" id="UP001056201">
    <property type="component" value="Chromosome 1"/>
</dbReference>
<keyword evidence="1" id="KW-0378">Hydrolase</keyword>
<dbReference type="Pfam" id="PF01546">
    <property type="entry name" value="Peptidase_M20"/>
    <property type="match status" value="1"/>
</dbReference>
<dbReference type="Gene3D" id="3.30.70.360">
    <property type="match status" value="1"/>
</dbReference>
<dbReference type="SUPFAM" id="SSF53187">
    <property type="entry name" value="Zn-dependent exopeptidases"/>
    <property type="match status" value="1"/>
</dbReference>
<dbReference type="CDD" id="cd05666">
    <property type="entry name" value="M20_Acy1-like"/>
    <property type="match status" value="1"/>
</dbReference>
<dbReference type="InterPro" id="IPR002933">
    <property type="entry name" value="Peptidase_M20"/>
</dbReference>
<sequence>MTETVQADTGVIDAIREEVPAIRALRRDIHAHPELAFQETRTSNLVAEKLAAWGITVHRGLGQTGLVGVLHGSRGPGQRAIGLRADMDALPMPEYNRFAHVSLNPGRMHGCGHDGHTAMLLAAAQYLAAHRDFEGTVNFIFQPAEEGGNAGARAMMADGLFERFPCDEVYGVHNMPGAPAGSFSFRKGPMMASSNRFDIVIRGTGGHAAMPQKCVDPIVIAAEMVGMLQTVISRTKSPIDTAVLTVTQMHAGDAYNVIPDEAVLKGTVRTFSIEVLDLIEDQMRRIAETLPQAYGASGELKFVRAYPPLVNWPAPTDFAAEVATQAFGADKVLREAPPVAGAEDFSFFLEKIPGTYCFIGNGDGEHREATYHGMGPCELHNPSYDFNDALLPIGATYWVKLVQAFFGRAA</sequence>
<dbReference type="PANTHER" id="PTHR11014">
    <property type="entry name" value="PEPTIDASE M20 FAMILY MEMBER"/>
    <property type="match status" value="1"/>
</dbReference>
<accession>A0ABY4S7N5</accession>
<dbReference type="SUPFAM" id="SSF55031">
    <property type="entry name" value="Bacterial exopeptidase dimerisation domain"/>
    <property type="match status" value="1"/>
</dbReference>
<evidence type="ECO:0000256" key="1">
    <source>
        <dbReference type="ARBA" id="ARBA00022801"/>
    </source>
</evidence>
<dbReference type="PIRSF" id="PIRSF005962">
    <property type="entry name" value="Pept_M20D_amidohydro"/>
    <property type="match status" value="1"/>
</dbReference>